<gene>
    <name evidence="3" type="primary">LOC111450808</name>
</gene>
<dbReference type="SUPFAM" id="SSF81383">
    <property type="entry name" value="F-box domain"/>
    <property type="match status" value="1"/>
</dbReference>
<proteinExistence type="predicted"/>
<organism evidence="2 3">
    <name type="scientific">Cucurbita moschata</name>
    <name type="common">Winter crookneck squash</name>
    <name type="synonym">Cucurbita pepo var. moschata</name>
    <dbReference type="NCBI Taxonomy" id="3662"/>
    <lineage>
        <taxon>Eukaryota</taxon>
        <taxon>Viridiplantae</taxon>
        <taxon>Streptophyta</taxon>
        <taxon>Embryophyta</taxon>
        <taxon>Tracheophyta</taxon>
        <taxon>Spermatophyta</taxon>
        <taxon>Magnoliopsida</taxon>
        <taxon>eudicotyledons</taxon>
        <taxon>Gunneridae</taxon>
        <taxon>Pentapetalae</taxon>
        <taxon>rosids</taxon>
        <taxon>fabids</taxon>
        <taxon>Cucurbitales</taxon>
        <taxon>Cucurbitaceae</taxon>
        <taxon>Cucurbiteae</taxon>
        <taxon>Cucurbita</taxon>
    </lineage>
</organism>
<keyword evidence="2" id="KW-1185">Reference proteome</keyword>
<evidence type="ECO:0000313" key="2">
    <source>
        <dbReference type="Proteomes" id="UP000504609"/>
    </source>
</evidence>
<dbReference type="InterPro" id="IPR050796">
    <property type="entry name" value="SCF_F-box_component"/>
</dbReference>
<dbReference type="NCBIfam" id="TIGR01640">
    <property type="entry name" value="F_box_assoc_1"/>
    <property type="match status" value="1"/>
</dbReference>
<dbReference type="Pfam" id="PF07734">
    <property type="entry name" value="FBA_1"/>
    <property type="match status" value="1"/>
</dbReference>
<dbReference type="PANTHER" id="PTHR31672">
    <property type="entry name" value="BNACNNG10540D PROTEIN"/>
    <property type="match status" value="1"/>
</dbReference>
<feature type="domain" description="F-box associated beta-propeller type 1" evidence="1">
    <location>
        <begin position="101"/>
        <end position="342"/>
    </location>
</feature>
<dbReference type="InterPro" id="IPR017451">
    <property type="entry name" value="F-box-assoc_interact_dom"/>
</dbReference>
<dbReference type="InterPro" id="IPR036047">
    <property type="entry name" value="F-box-like_dom_sf"/>
</dbReference>
<sequence>MAAEIVGNNLEMAMEILWHLPPETLLRFKSVQKSWYTLINDPQFVSKHLSNSLEHKCILLKRVVTNNAGEEEIMLSILNFPFNSSMSVIDLDFPYEEYSKYYEINGHSHGLICFASCGVDIFLCNPATREFRKLPPSILLTTRPSSNPNTLRSLTNSIGFGYDAKSRDFKVVRVVYFFNDAIHFLYFKAEIYDLSKDRWREIELPICGYSSLMPRFDLYHKGTYYWWERDGREGENILSFDMSEELFGKISLPESFNRENYKILGVLNGSIVVFDYPCEVNDEKKFDLWEMKKDECGVISWSNLLTIGPISGIHKPLLFVSSDEVLMEDNEGQVVLYNIKTQLMSVVPLKGQSIRRRCQATFVTKTLASVMGGNNSMSYGL</sequence>
<dbReference type="KEGG" id="cmos:111450808"/>
<reference evidence="3" key="1">
    <citation type="submission" date="2025-08" db="UniProtKB">
        <authorList>
            <consortium name="RefSeq"/>
        </authorList>
    </citation>
    <scope>IDENTIFICATION</scope>
    <source>
        <tissue evidence="3">Young leaves</tissue>
    </source>
</reference>
<evidence type="ECO:0000259" key="1">
    <source>
        <dbReference type="Pfam" id="PF07734"/>
    </source>
</evidence>
<dbReference type="RefSeq" id="XP_022946871.1">
    <property type="nucleotide sequence ID" value="XM_023091103.1"/>
</dbReference>
<evidence type="ECO:0000313" key="3">
    <source>
        <dbReference type="RefSeq" id="XP_022946871.1"/>
    </source>
</evidence>
<accession>A0A6J1G4T9</accession>
<dbReference type="GeneID" id="111450808"/>
<dbReference type="Proteomes" id="UP000504609">
    <property type="component" value="Unplaced"/>
</dbReference>
<dbReference type="AlphaFoldDB" id="A0A6J1G4T9"/>
<protein>
    <submittedName>
        <fullName evidence="3">F-box protein CPR30-like</fullName>
    </submittedName>
</protein>
<name>A0A6J1G4T9_CUCMO</name>
<dbReference type="PANTHER" id="PTHR31672:SF13">
    <property type="entry name" value="F-BOX PROTEIN CPR30-LIKE"/>
    <property type="match status" value="1"/>
</dbReference>
<dbReference type="InterPro" id="IPR006527">
    <property type="entry name" value="F-box-assoc_dom_typ1"/>
</dbReference>